<dbReference type="Proteomes" id="UP001519460">
    <property type="component" value="Unassembled WGS sequence"/>
</dbReference>
<dbReference type="AlphaFoldDB" id="A0ABD0LR64"/>
<feature type="region of interest" description="Disordered" evidence="1">
    <location>
        <begin position="46"/>
        <end position="181"/>
    </location>
</feature>
<proteinExistence type="predicted"/>
<name>A0ABD0LR64_9CAEN</name>
<reference evidence="3 4" key="1">
    <citation type="journal article" date="2023" name="Sci. Data">
        <title>Genome assembly of the Korean intertidal mud-creeper Batillaria attramentaria.</title>
        <authorList>
            <person name="Patra A.K."/>
            <person name="Ho P.T."/>
            <person name="Jun S."/>
            <person name="Lee S.J."/>
            <person name="Kim Y."/>
            <person name="Won Y.J."/>
        </authorList>
    </citation>
    <scope>NUCLEOTIDE SEQUENCE [LARGE SCALE GENOMIC DNA]</scope>
    <source>
        <strain evidence="3">Wonlab-2016</strain>
    </source>
</reference>
<dbReference type="InterPro" id="IPR013087">
    <property type="entry name" value="Znf_C2H2_type"/>
</dbReference>
<dbReference type="PANTHER" id="PTHR44029:SF1">
    <property type="entry name" value="DNAJ HOMOLOG SUBFAMILY C MEMBER 21"/>
    <property type="match status" value="1"/>
</dbReference>
<keyword evidence="4" id="KW-1185">Reference proteome</keyword>
<protein>
    <recommendedName>
        <fullName evidence="2">C2H2-type domain-containing protein</fullName>
    </recommendedName>
</protein>
<dbReference type="PANTHER" id="PTHR44029">
    <property type="entry name" value="DNAJ HOMOLOG SUBFAMILY C MEMBER 21"/>
    <property type="match status" value="1"/>
</dbReference>
<evidence type="ECO:0000256" key="1">
    <source>
        <dbReference type="SAM" id="MobiDB-lite"/>
    </source>
</evidence>
<dbReference type="InterPro" id="IPR051964">
    <property type="entry name" value="Chaperone_stress_response"/>
</dbReference>
<evidence type="ECO:0000313" key="4">
    <source>
        <dbReference type="Proteomes" id="UP001519460"/>
    </source>
</evidence>
<feature type="compositionally biased region" description="Basic and acidic residues" evidence="1">
    <location>
        <begin position="166"/>
        <end position="177"/>
    </location>
</feature>
<organism evidence="3 4">
    <name type="scientific">Batillaria attramentaria</name>
    <dbReference type="NCBI Taxonomy" id="370345"/>
    <lineage>
        <taxon>Eukaryota</taxon>
        <taxon>Metazoa</taxon>
        <taxon>Spiralia</taxon>
        <taxon>Lophotrochozoa</taxon>
        <taxon>Mollusca</taxon>
        <taxon>Gastropoda</taxon>
        <taxon>Caenogastropoda</taxon>
        <taxon>Sorbeoconcha</taxon>
        <taxon>Cerithioidea</taxon>
        <taxon>Batillariidae</taxon>
        <taxon>Batillaria</taxon>
    </lineage>
</organism>
<feature type="domain" description="C2H2-type" evidence="2">
    <location>
        <begin position="195"/>
        <end position="217"/>
    </location>
</feature>
<dbReference type="PROSITE" id="PS00028">
    <property type="entry name" value="ZINC_FINGER_C2H2_1"/>
    <property type="match status" value="1"/>
</dbReference>
<evidence type="ECO:0000259" key="2">
    <source>
        <dbReference type="PROSITE" id="PS00028"/>
    </source>
</evidence>
<feature type="compositionally biased region" description="Basic residues" evidence="1">
    <location>
        <begin position="100"/>
        <end position="112"/>
    </location>
</feature>
<sequence length="246" mass="26884">MIEWVVAVQETCCLIDRLTSLHGPGMCPFSSKWIIGYTAVGAPCPVSPRAGERLSKKQKKKRRQKAQEQGEDAEDTDLLTQKLGGLQMTNDDDDDEASRRSAKSKRSRRKEKKNAAASAAEEEIRETVPLAEAGDEPADDPVTQAPNGDDTDLTKSAPSQPEDGETASKETKPKQDTTEYVSRAKAAKVKESLTCAVCRQLFSSRNKLFEHIKATGHAIPLSAKQAATTVETTETGKKKNKRKGKQ</sequence>
<comment type="caution">
    <text evidence="3">The sequence shown here is derived from an EMBL/GenBank/DDBJ whole genome shotgun (WGS) entry which is preliminary data.</text>
</comment>
<dbReference type="EMBL" id="JACVVK020000027">
    <property type="protein sequence ID" value="KAK7502189.1"/>
    <property type="molecule type" value="Genomic_DNA"/>
</dbReference>
<evidence type="ECO:0000313" key="3">
    <source>
        <dbReference type="EMBL" id="KAK7502189.1"/>
    </source>
</evidence>
<gene>
    <name evidence="3" type="ORF">BaRGS_00006553</name>
</gene>
<accession>A0ABD0LR64</accession>
<feature type="region of interest" description="Disordered" evidence="1">
    <location>
        <begin position="225"/>
        <end position="246"/>
    </location>
</feature>